<organism evidence="2 3">
    <name type="scientific">Celeribacter neptunius</name>
    <dbReference type="NCBI Taxonomy" id="588602"/>
    <lineage>
        <taxon>Bacteria</taxon>
        <taxon>Pseudomonadati</taxon>
        <taxon>Pseudomonadota</taxon>
        <taxon>Alphaproteobacteria</taxon>
        <taxon>Rhodobacterales</taxon>
        <taxon>Roseobacteraceae</taxon>
        <taxon>Celeribacter</taxon>
    </lineage>
</organism>
<dbReference type="Gene3D" id="3.30.70.100">
    <property type="match status" value="1"/>
</dbReference>
<dbReference type="Pfam" id="PF03992">
    <property type="entry name" value="ABM"/>
    <property type="match status" value="1"/>
</dbReference>
<reference evidence="3" key="1">
    <citation type="submission" date="2016-10" db="EMBL/GenBank/DDBJ databases">
        <authorList>
            <person name="Varghese N."/>
            <person name="Submissions S."/>
        </authorList>
    </citation>
    <scope>NUCLEOTIDE SEQUENCE [LARGE SCALE GENOMIC DNA]</scope>
    <source>
        <strain evidence="3">DSM 26471</strain>
    </source>
</reference>
<dbReference type="AlphaFoldDB" id="A0A1I3LKZ3"/>
<feature type="domain" description="ABM" evidence="1">
    <location>
        <begin position="15"/>
        <end position="103"/>
    </location>
</feature>
<gene>
    <name evidence="2" type="ORF">SAMN04487991_1070</name>
</gene>
<evidence type="ECO:0000259" key="1">
    <source>
        <dbReference type="PROSITE" id="PS51725"/>
    </source>
</evidence>
<keyword evidence="2" id="KW-0560">Oxidoreductase</keyword>
<evidence type="ECO:0000313" key="2">
    <source>
        <dbReference type="EMBL" id="SFI85387.1"/>
    </source>
</evidence>
<dbReference type="InterPro" id="IPR011008">
    <property type="entry name" value="Dimeric_a/b-barrel"/>
</dbReference>
<proteinExistence type="predicted"/>
<keyword evidence="2" id="KW-0503">Monooxygenase</keyword>
<name>A0A1I3LKZ3_9RHOB</name>
<dbReference type="OrthoDB" id="9797178at2"/>
<keyword evidence="3" id="KW-1185">Reference proteome</keyword>
<dbReference type="SUPFAM" id="SSF54909">
    <property type="entry name" value="Dimeric alpha+beta barrel"/>
    <property type="match status" value="1"/>
</dbReference>
<dbReference type="Proteomes" id="UP000199630">
    <property type="component" value="Unassembled WGS sequence"/>
</dbReference>
<dbReference type="EMBL" id="FORH01000001">
    <property type="protein sequence ID" value="SFI85387.1"/>
    <property type="molecule type" value="Genomic_DNA"/>
</dbReference>
<protein>
    <submittedName>
        <fullName evidence="2">Quinol monooxygenase YgiN</fullName>
    </submittedName>
</protein>
<dbReference type="STRING" id="588602.SAMN04487991_1070"/>
<evidence type="ECO:0000313" key="3">
    <source>
        <dbReference type="Proteomes" id="UP000199630"/>
    </source>
</evidence>
<dbReference type="PROSITE" id="PS51725">
    <property type="entry name" value="ABM"/>
    <property type="match status" value="1"/>
</dbReference>
<accession>A0A1I3LKZ3</accession>
<dbReference type="GO" id="GO:0004497">
    <property type="term" value="F:monooxygenase activity"/>
    <property type="evidence" value="ECO:0007669"/>
    <property type="project" value="UniProtKB-KW"/>
</dbReference>
<dbReference type="InterPro" id="IPR007138">
    <property type="entry name" value="ABM_dom"/>
</dbReference>
<sequence>MQDEPKTEEATVSKILLTGTMTCAQDEIESVVSLLPMHIRQSRAEPGCLQFELWQDELKPTEFHITEVFRDERAFEAHQDRTRNSDWFRVTGHMMRDYRKSSA</sequence>